<accession>A0A2P6U236</accession>
<keyword evidence="10" id="KW-1185">Reference proteome</keyword>
<dbReference type="GO" id="GO:0032981">
    <property type="term" value="P:mitochondrial respiratory chain complex I assembly"/>
    <property type="evidence" value="ECO:0007669"/>
    <property type="project" value="InterPro"/>
</dbReference>
<comment type="similarity">
    <text evidence="2">Belongs to the Tim17/Tim22/Tim23 family.</text>
</comment>
<name>A0A2P6U236_CHLSO</name>
<evidence type="ECO:0000256" key="8">
    <source>
        <dbReference type="SAM" id="MobiDB-lite"/>
    </source>
</evidence>
<evidence type="ECO:0000256" key="3">
    <source>
        <dbReference type="ARBA" id="ARBA00022692"/>
    </source>
</evidence>
<comment type="caution">
    <text evidence="9">The sequence shown here is derived from an EMBL/GenBank/DDBJ whole genome shotgun (WGS) entry which is preliminary data.</text>
</comment>
<proteinExistence type="inferred from homology"/>
<sequence length="442" mass="46274">MSTEAPQGGAAPPQEADGLTGWQRLGRLFGYAFARHDPTTDLAPMPEEFREWAQDTLLATMAGMVFGGGKSWLEESRRAPAQAPPDAPTKLHAARAIAEENTQRLSRMANASLRGGLLFCGLAGTFYAVKMLSGVYRNRRDFLDSAHGGMAAGALFGVSLHRSVKAKVPLARSIVLGAALGASMGIPIGLLQEKIYDLLPEDQRVQRQRRVEHTEAVIAGTVESEHQAAAASRQYDVTAAVIQQLEASLSSSPTQRQQQQQQQGGGHRVTARHSGRPGFKQPGTCGTSHRLAPLLTTTMRAALLLAALAALLAAVPAQGQTYCPPYAVVYTTAAECDAAILSGVQAAEALGIELSKHGINPGKNSTGESAMLTVDGKSVVIYNYKMQTGGSFCCGLQVKVNGDVVPPAVPVDGATSAAAPAARNFWAAALAVVAGAALLTSL</sequence>
<comment type="subcellular location">
    <subcellularLocation>
        <location evidence="1">Membrane</location>
        <topology evidence="1">Multi-pass membrane protein</topology>
    </subcellularLocation>
</comment>
<evidence type="ECO:0000256" key="4">
    <source>
        <dbReference type="ARBA" id="ARBA00022989"/>
    </source>
</evidence>
<keyword evidence="4" id="KW-1133">Transmembrane helix</keyword>
<dbReference type="Proteomes" id="UP000239899">
    <property type="component" value="Unassembled WGS sequence"/>
</dbReference>
<dbReference type="GO" id="GO:0005739">
    <property type="term" value="C:mitochondrion"/>
    <property type="evidence" value="ECO:0007669"/>
    <property type="project" value="TreeGrafter"/>
</dbReference>
<evidence type="ECO:0000256" key="1">
    <source>
        <dbReference type="ARBA" id="ARBA00004141"/>
    </source>
</evidence>
<keyword evidence="3" id="KW-0812">Transmembrane</keyword>
<evidence type="ECO:0000313" key="9">
    <source>
        <dbReference type="EMBL" id="PRW60374.1"/>
    </source>
</evidence>
<evidence type="ECO:0000256" key="2">
    <source>
        <dbReference type="ARBA" id="ARBA00008444"/>
    </source>
</evidence>
<dbReference type="AlphaFoldDB" id="A0A2P6U236"/>
<dbReference type="STRING" id="3076.A0A2P6U236"/>
<keyword evidence="5" id="KW-0472">Membrane</keyword>
<dbReference type="PANTHER" id="PTHR13002">
    <property type="entry name" value="C3ORF1 PROTEIN-RELATED"/>
    <property type="match status" value="1"/>
</dbReference>
<dbReference type="OrthoDB" id="509993at2759"/>
<organism evidence="9 10">
    <name type="scientific">Chlorella sorokiniana</name>
    <name type="common">Freshwater green alga</name>
    <dbReference type="NCBI Taxonomy" id="3076"/>
    <lineage>
        <taxon>Eukaryota</taxon>
        <taxon>Viridiplantae</taxon>
        <taxon>Chlorophyta</taxon>
        <taxon>core chlorophytes</taxon>
        <taxon>Trebouxiophyceae</taxon>
        <taxon>Chlorellales</taxon>
        <taxon>Chlorellaceae</taxon>
        <taxon>Chlorella clade</taxon>
        <taxon>Chlorella</taxon>
    </lineage>
</organism>
<dbReference type="EMBL" id="LHPG02000002">
    <property type="protein sequence ID" value="PRW60374.1"/>
    <property type="molecule type" value="Genomic_DNA"/>
</dbReference>
<protein>
    <recommendedName>
        <fullName evidence="6">Complex I assembly factor TIMMDC1, mitochondrial</fullName>
    </recommendedName>
    <alternativeName>
        <fullName evidence="7">Translocase of inner mitochondrial membrane domain-containing protein 1</fullName>
    </alternativeName>
</protein>
<evidence type="ECO:0000256" key="6">
    <source>
        <dbReference type="ARBA" id="ARBA00040778"/>
    </source>
</evidence>
<dbReference type="InterPro" id="IPR055299">
    <property type="entry name" value="TIMMDC1"/>
</dbReference>
<dbReference type="Pfam" id="PF02466">
    <property type="entry name" value="Tim17"/>
    <property type="match status" value="1"/>
</dbReference>
<evidence type="ECO:0000256" key="5">
    <source>
        <dbReference type="ARBA" id="ARBA00023136"/>
    </source>
</evidence>
<evidence type="ECO:0000256" key="7">
    <source>
        <dbReference type="ARBA" id="ARBA00041344"/>
    </source>
</evidence>
<evidence type="ECO:0000313" key="10">
    <source>
        <dbReference type="Proteomes" id="UP000239899"/>
    </source>
</evidence>
<dbReference type="PANTHER" id="PTHR13002:SF1">
    <property type="entry name" value="COMPLEX I ASSEMBLY FACTOR TIMMDC1, MITOCHONDRIAL"/>
    <property type="match status" value="1"/>
</dbReference>
<reference evidence="9 10" key="1">
    <citation type="journal article" date="2018" name="Plant J.">
        <title>Genome sequences of Chlorella sorokiniana UTEX 1602 and Micractinium conductrix SAG 241.80: implications to maltose excretion by a green alga.</title>
        <authorList>
            <person name="Arriola M.B."/>
            <person name="Velmurugan N."/>
            <person name="Zhang Y."/>
            <person name="Plunkett M.H."/>
            <person name="Hondzo H."/>
            <person name="Barney B.M."/>
        </authorList>
    </citation>
    <scope>NUCLEOTIDE SEQUENCE [LARGE SCALE GENOMIC DNA]</scope>
    <source>
        <strain evidence="10">UTEX 1602</strain>
    </source>
</reference>
<gene>
    <name evidence="9" type="ORF">C2E21_1325</name>
</gene>
<dbReference type="GO" id="GO:0016020">
    <property type="term" value="C:membrane"/>
    <property type="evidence" value="ECO:0007669"/>
    <property type="project" value="UniProtKB-SubCell"/>
</dbReference>
<feature type="region of interest" description="Disordered" evidence="8">
    <location>
        <begin position="248"/>
        <end position="287"/>
    </location>
</feature>